<feature type="compositionally biased region" description="Basic and acidic residues" evidence="1">
    <location>
        <begin position="1"/>
        <end position="20"/>
    </location>
</feature>
<dbReference type="GeneID" id="8239384"/>
<dbReference type="AlphaFoldDB" id="E0VW92"/>
<dbReference type="KEGG" id="phu:Phum_PHUM476110"/>
<organism>
    <name type="scientific">Pediculus humanus subsp. corporis</name>
    <name type="common">Body louse</name>
    <dbReference type="NCBI Taxonomy" id="121224"/>
    <lineage>
        <taxon>Eukaryota</taxon>
        <taxon>Metazoa</taxon>
        <taxon>Ecdysozoa</taxon>
        <taxon>Arthropoda</taxon>
        <taxon>Hexapoda</taxon>
        <taxon>Insecta</taxon>
        <taxon>Pterygota</taxon>
        <taxon>Neoptera</taxon>
        <taxon>Paraneoptera</taxon>
        <taxon>Psocodea</taxon>
        <taxon>Troctomorpha</taxon>
        <taxon>Phthiraptera</taxon>
        <taxon>Anoplura</taxon>
        <taxon>Pediculidae</taxon>
        <taxon>Pediculus</taxon>
    </lineage>
</organism>
<proteinExistence type="predicted"/>
<sequence>MSARRLQEQEGSIKWKREVNETSTGGRGEGRRSKREECGKTKFLSKRPWHSSEIGKNSTTTTTGGC</sequence>
<reference evidence="2" key="1">
    <citation type="submission" date="2007-04" db="EMBL/GenBank/DDBJ databases">
        <title>Annotation of Pediculus humanus corporis strain USDA.</title>
        <authorList>
            <person name="Kirkness E."/>
            <person name="Hannick L."/>
            <person name="Hass B."/>
            <person name="Bruggner R."/>
            <person name="Lawson D."/>
            <person name="Bidwell S."/>
            <person name="Joardar V."/>
            <person name="Caler E."/>
            <person name="Walenz B."/>
            <person name="Inman J."/>
            <person name="Schobel S."/>
            <person name="Galinsky K."/>
            <person name="Amedeo P."/>
            <person name="Strausberg R."/>
        </authorList>
    </citation>
    <scope>NUCLEOTIDE SEQUENCE</scope>
    <source>
        <strain evidence="2">USDA</strain>
    </source>
</reference>
<protein>
    <submittedName>
        <fullName evidence="2 3">Uncharacterized protein</fullName>
    </submittedName>
</protein>
<dbReference type="HOGENOM" id="CLU_2834220_0_0_1"/>
<reference evidence="2" key="2">
    <citation type="submission" date="2007-04" db="EMBL/GenBank/DDBJ databases">
        <title>The genome of the human body louse.</title>
        <authorList>
            <consortium name="The Human Body Louse Genome Consortium"/>
            <person name="Kirkness E."/>
            <person name="Walenz B."/>
            <person name="Hass B."/>
            <person name="Bruggner R."/>
            <person name="Strausberg R."/>
        </authorList>
    </citation>
    <scope>NUCLEOTIDE SEQUENCE</scope>
    <source>
        <strain evidence="2">USDA</strain>
    </source>
</reference>
<evidence type="ECO:0000256" key="1">
    <source>
        <dbReference type="SAM" id="MobiDB-lite"/>
    </source>
</evidence>
<dbReference type="EMBL" id="DS235817">
    <property type="protein sequence ID" value="EEB17648.1"/>
    <property type="molecule type" value="Genomic_DNA"/>
</dbReference>
<dbReference type="RefSeq" id="XP_002430386.1">
    <property type="nucleotide sequence ID" value="XM_002430341.1"/>
</dbReference>
<reference evidence="3" key="3">
    <citation type="submission" date="2020-05" db="UniProtKB">
        <authorList>
            <consortium name="EnsemblMetazoa"/>
        </authorList>
    </citation>
    <scope>IDENTIFICATION</scope>
    <source>
        <strain evidence="3">USDA</strain>
    </source>
</reference>
<feature type="compositionally biased region" description="Polar residues" evidence="1">
    <location>
        <begin position="54"/>
        <end position="66"/>
    </location>
</feature>
<name>E0VW92_PEDHC</name>
<evidence type="ECO:0000313" key="3">
    <source>
        <dbReference type="EnsemblMetazoa" id="PHUM476110-PA"/>
    </source>
</evidence>
<dbReference type="VEuPathDB" id="VectorBase:PHUM476110"/>
<evidence type="ECO:0000313" key="2">
    <source>
        <dbReference type="EMBL" id="EEB17648.1"/>
    </source>
</evidence>
<dbReference type="EnsemblMetazoa" id="PHUM476110-RA">
    <property type="protein sequence ID" value="PHUM476110-PA"/>
    <property type="gene ID" value="PHUM476110"/>
</dbReference>
<dbReference type="Proteomes" id="UP000009046">
    <property type="component" value="Unassembled WGS sequence"/>
</dbReference>
<feature type="region of interest" description="Disordered" evidence="1">
    <location>
        <begin position="1"/>
        <end position="66"/>
    </location>
</feature>
<dbReference type="InParanoid" id="E0VW92"/>
<evidence type="ECO:0000313" key="4">
    <source>
        <dbReference type="Proteomes" id="UP000009046"/>
    </source>
</evidence>
<keyword evidence="4" id="KW-1185">Reference proteome</keyword>
<gene>
    <name evidence="3" type="primary">8239384</name>
    <name evidence="2" type="ORF">Phum_PHUM476110</name>
</gene>
<accession>E0VW92</accession>
<dbReference type="CTD" id="8239384"/>
<dbReference type="EMBL" id="AAZO01005772">
    <property type="status" value="NOT_ANNOTATED_CDS"/>
    <property type="molecule type" value="Genomic_DNA"/>
</dbReference>
<feature type="compositionally biased region" description="Basic and acidic residues" evidence="1">
    <location>
        <begin position="28"/>
        <end position="40"/>
    </location>
</feature>